<proteinExistence type="predicted"/>
<dbReference type="PANTHER" id="PTHR34807:SF3">
    <property type="entry name" value="OS08G0270800 PROTEIN"/>
    <property type="match status" value="1"/>
</dbReference>
<evidence type="ECO:0000313" key="4">
    <source>
        <dbReference type="Proteomes" id="UP001642487"/>
    </source>
</evidence>
<organism evidence="3 4">
    <name type="scientific">Citrullus colocynthis</name>
    <name type="common">colocynth</name>
    <dbReference type="NCBI Taxonomy" id="252529"/>
    <lineage>
        <taxon>Eukaryota</taxon>
        <taxon>Viridiplantae</taxon>
        <taxon>Streptophyta</taxon>
        <taxon>Embryophyta</taxon>
        <taxon>Tracheophyta</taxon>
        <taxon>Spermatophyta</taxon>
        <taxon>Magnoliopsida</taxon>
        <taxon>eudicotyledons</taxon>
        <taxon>Gunneridae</taxon>
        <taxon>Pentapetalae</taxon>
        <taxon>rosids</taxon>
        <taxon>fabids</taxon>
        <taxon>Cucurbitales</taxon>
        <taxon>Cucurbitaceae</taxon>
        <taxon>Benincaseae</taxon>
        <taxon>Citrullus</taxon>
    </lineage>
</organism>
<dbReference type="PANTHER" id="PTHR34807">
    <property type="entry name" value="OS08G0270800 PROTEIN"/>
    <property type="match status" value="1"/>
</dbReference>
<gene>
    <name evidence="3" type="ORF">CITCOLO1_LOCUS6864</name>
</gene>
<keyword evidence="1" id="KW-0175">Coiled coil</keyword>
<dbReference type="Proteomes" id="UP001642487">
    <property type="component" value="Chromosome 2"/>
</dbReference>
<evidence type="ECO:0000313" key="3">
    <source>
        <dbReference type="EMBL" id="CAK9315084.1"/>
    </source>
</evidence>
<accession>A0ABP0Y3V5</accession>
<feature type="coiled-coil region" evidence="1">
    <location>
        <begin position="27"/>
        <end position="75"/>
    </location>
</feature>
<sequence length="258" mass="29705">MKKARKGVAMDLQACALFESSMIGTKYQSLLQDYEELHNETEAMKEKLLIAKRKKATLLDEVRFLRHRYELLKNQPANIQPKVGFERTRNLEIGPPIKKKEKSSRKREASLKPLAQAHDLNQRGGIYNGMEAPSQKSQLFFDINQKSRVCSKKEVTVHNSFPIFEQKERVYRAHEIAANTNMTPVFDLNQISREEEELQAGFEPLKMEDEPKNMFSRSEHDAKNSDLVLSSMCRNDGNGSNRAGKRKISWHDQVALRA</sequence>
<reference evidence="3 4" key="1">
    <citation type="submission" date="2024-03" db="EMBL/GenBank/DDBJ databases">
        <authorList>
            <person name="Gkanogiannis A."/>
            <person name="Becerra Lopez-Lavalle L."/>
        </authorList>
    </citation>
    <scope>NUCLEOTIDE SEQUENCE [LARGE SCALE GENOMIC DNA]</scope>
</reference>
<protein>
    <submittedName>
        <fullName evidence="3">Uncharacterized protein</fullName>
    </submittedName>
</protein>
<evidence type="ECO:0000256" key="1">
    <source>
        <dbReference type="SAM" id="Coils"/>
    </source>
</evidence>
<evidence type="ECO:0000256" key="2">
    <source>
        <dbReference type="SAM" id="MobiDB-lite"/>
    </source>
</evidence>
<dbReference type="EMBL" id="OZ021736">
    <property type="protein sequence ID" value="CAK9315084.1"/>
    <property type="molecule type" value="Genomic_DNA"/>
</dbReference>
<feature type="region of interest" description="Disordered" evidence="2">
    <location>
        <begin position="230"/>
        <end position="258"/>
    </location>
</feature>
<keyword evidence="4" id="KW-1185">Reference proteome</keyword>
<name>A0ABP0Y3V5_9ROSI</name>